<accession>A0A1V4IRW2</accession>
<evidence type="ECO:0000256" key="5">
    <source>
        <dbReference type="SAM" id="MobiDB-lite"/>
    </source>
</evidence>
<proteinExistence type="inferred from homology"/>
<dbReference type="PANTHER" id="PTHR32089">
    <property type="entry name" value="METHYL-ACCEPTING CHEMOTAXIS PROTEIN MCPB"/>
    <property type="match status" value="1"/>
</dbReference>
<name>A0A1V4IRW2_9CLOT</name>
<dbReference type="InterPro" id="IPR004089">
    <property type="entry name" value="MCPsignal_dom"/>
</dbReference>
<evidence type="ECO:0000256" key="2">
    <source>
        <dbReference type="ARBA" id="ARBA00029447"/>
    </source>
</evidence>
<dbReference type="GO" id="GO:0004888">
    <property type="term" value="F:transmembrane signaling receptor activity"/>
    <property type="evidence" value="ECO:0007669"/>
    <property type="project" value="InterPro"/>
</dbReference>
<gene>
    <name evidence="9" type="primary">yoaH_3</name>
    <name evidence="9" type="ORF">CLCHR_19360</name>
</gene>
<keyword evidence="10" id="KW-1185">Reference proteome</keyword>
<organism evidence="9 10">
    <name type="scientific">Clostridium chromiireducens</name>
    <dbReference type="NCBI Taxonomy" id="225345"/>
    <lineage>
        <taxon>Bacteria</taxon>
        <taxon>Bacillati</taxon>
        <taxon>Bacillota</taxon>
        <taxon>Clostridia</taxon>
        <taxon>Eubacteriales</taxon>
        <taxon>Clostridiaceae</taxon>
        <taxon>Clostridium</taxon>
    </lineage>
</organism>
<feature type="coiled-coil region" evidence="4">
    <location>
        <begin position="108"/>
        <end position="135"/>
    </location>
</feature>
<dbReference type="AlphaFoldDB" id="A0A1V4IRW2"/>
<evidence type="ECO:0000256" key="1">
    <source>
        <dbReference type="ARBA" id="ARBA00023224"/>
    </source>
</evidence>
<dbReference type="Gene3D" id="1.10.287.950">
    <property type="entry name" value="Methyl-accepting chemotaxis protein"/>
    <property type="match status" value="1"/>
</dbReference>
<feature type="transmembrane region" description="Helical" evidence="6">
    <location>
        <begin position="190"/>
        <end position="209"/>
    </location>
</feature>
<feature type="domain" description="Methyl-accepting transducer" evidence="7">
    <location>
        <begin position="285"/>
        <end position="536"/>
    </location>
</feature>
<keyword evidence="4" id="KW-0175">Coiled coil</keyword>
<dbReference type="GO" id="GO:0016020">
    <property type="term" value="C:membrane"/>
    <property type="evidence" value="ECO:0007669"/>
    <property type="project" value="InterPro"/>
</dbReference>
<evidence type="ECO:0000313" key="9">
    <source>
        <dbReference type="EMBL" id="OPJ62643.1"/>
    </source>
</evidence>
<dbReference type="InterPro" id="IPR004090">
    <property type="entry name" value="Chemotax_Me-accpt_rcpt"/>
</dbReference>
<dbReference type="RefSeq" id="WP_079439497.1">
    <property type="nucleotide sequence ID" value="NZ_MZGT01000022.1"/>
</dbReference>
<dbReference type="EMBL" id="MZGT01000022">
    <property type="protein sequence ID" value="OPJ62643.1"/>
    <property type="molecule type" value="Genomic_DNA"/>
</dbReference>
<dbReference type="GO" id="GO:0007165">
    <property type="term" value="P:signal transduction"/>
    <property type="evidence" value="ECO:0007669"/>
    <property type="project" value="UniProtKB-KW"/>
</dbReference>
<dbReference type="STRING" id="225345.CLCHR_19360"/>
<dbReference type="PANTHER" id="PTHR32089:SF112">
    <property type="entry name" value="LYSOZYME-LIKE PROTEIN-RELATED"/>
    <property type="match status" value="1"/>
</dbReference>
<dbReference type="InterPro" id="IPR003660">
    <property type="entry name" value="HAMP_dom"/>
</dbReference>
<dbReference type="PRINTS" id="PR00260">
    <property type="entry name" value="CHEMTRNSDUCR"/>
</dbReference>
<feature type="coiled-coil region" evidence="4">
    <location>
        <begin position="279"/>
        <end position="313"/>
    </location>
</feature>
<dbReference type="Pfam" id="PF00015">
    <property type="entry name" value="MCPsignal"/>
    <property type="match status" value="1"/>
</dbReference>
<evidence type="ECO:0000259" key="8">
    <source>
        <dbReference type="PROSITE" id="PS50885"/>
    </source>
</evidence>
<evidence type="ECO:0000256" key="6">
    <source>
        <dbReference type="SAM" id="Phobius"/>
    </source>
</evidence>
<dbReference type="SUPFAM" id="SSF58104">
    <property type="entry name" value="Methyl-accepting chemotaxis protein (MCP) signaling domain"/>
    <property type="match status" value="1"/>
</dbReference>
<feature type="domain" description="HAMP" evidence="8">
    <location>
        <begin position="211"/>
        <end position="266"/>
    </location>
</feature>
<reference evidence="9 10" key="1">
    <citation type="submission" date="2017-03" db="EMBL/GenBank/DDBJ databases">
        <title>Genome sequence of Clostridium chromiireducens DSM 23318.</title>
        <authorList>
            <person name="Poehlein A."/>
            <person name="Daniel R."/>
        </authorList>
    </citation>
    <scope>NUCLEOTIDE SEQUENCE [LARGE SCALE GENOMIC DNA]</scope>
    <source>
        <strain evidence="9 10">DSM 23318</strain>
    </source>
</reference>
<dbReference type="Proteomes" id="UP000191056">
    <property type="component" value="Unassembled WGS sequence"/>
</dbReference>
<keyword evidence="6" id="KW-0472">Membrane</keyword>
<evidence type="ECO:0000256" key="4">
    <source>
        <dbReference type="SAM" id="Coils"/>
    </source>
</evidence>
<dbReference type="PROSITE" id="PS50885">
    <property type="entry name" value="HAMP"/>
    <property type="match status" value="1"/>
</dbReference>
<comment type="similarity">
    <text evidence="2">Belongs to the methyl-accepting chemotaxis (MCP) protein family.</text>
</comment>
<dbReference type="OrthoDB" id="1887545at2"/>
<feature type="region of interest" description="Disordered" evidence="5">
    <location>
        <begin position="339"/>
        <end position="368"/>
    </location>
</feature>
<sequence>MLNDLKVTKKIFLFSTTMILLLFILGGTGYYFNLKASKSINEMYQESLLPVEWLNDNRAQARTIEGDIYYIILDTKNPNEQNSKLVDIQSKAKSFDEKWQMYKEIKHDEYEQETINTLEKNLKEYREKRDEIIKLAMNGNQDAALEKYKSIDSIAQQFQKNLKDLAFYRASLAENLNKQNINDFNFSTKIIIIISLIAVFIGTMLSLVISKTISNPLKAAVQYIKVLSKRDFTGVISQELLKRKDEMGELANSIHMMQNDMSALIKEIMGRSQDMNASSQELSATVEELTIKAENIEAAINRITNDAQETSASAEEISAAIEEVNSSITILSSRAIEGSNNANESKGRATEVQNRGKSSVQETRRTYDEKKEKGLRAIEDGKIVENIKVMADTIAEISEQTNLLALNAAIEAARAGEQGKGFAVVAEEVRALAEQSSEAVTNIKNTIIKVQQAFKNLSDNSKDVLNFIRDNVDPQFESMKDMGNKYYNDAEFVTNMSKEIASMSKELTVTINQINEAIQNTAGTAQQSSENAETIKESISQTTKAIEQVAVTAQHQAELAENLNEMVHRFKI</sequence>
<evidence type="ECO:0000256" key="3">
    <source>
        <dbReference type="PROSITE-ProRule" id="PRU00284"/>
    </source>
</evidence>
<feature type="compositionally biased region" description="Polar residues" evidence="5">
    <location>
        <begin position="351"/>
        <end position="361"/>
    </location>
</feature>
<comment type="caution">
    <text evidence="9">The sequence shown here is derived from an EMBL/GenBank/DDBJ whole genome shotgun (WGS) entry which is preliminary data.</text>
</comment>
<dbReference type="InterPro" id="IPR024478">
    <property type="entry name" value="HlyB_4HB_MCP"/>
</dbReference>
<keyword evidence="6" id="KW-0812">Transmembrane</keyword>
<keyword evidence="1 3" id="KW-0807">Transducer</keyword>
<feature type="transmembrane region" description="Helical" evidence="6">
    <location>
        <begin position="12"/>
        <end position="33"/>
    </location>
</feature>
<dbReference type="Pfam" id="PF12729">
    <property type="entry name" value="4HB_MCP_1"/>
    <property type="match status" value="1"/>
</dbReference>
<dbReference type="GO" id="GO:0006935">
    <property type="term" value="P:chemotaxis"/>
    <property type="evidence" value="ECO:0007669"/>
    <property type="project" value="InterPro"/>
</dbReference>
<dbReference type="PROSITE" id="PS50111">
    <property type="entry name" value="CHEMOTAXIS_TRANSDUC_2"/>
    <property type="match status" value="1"/>
</dbReference>
<keyword evidence="6" id="KW-1133">Transmembrane helix</keyword>
<protein>
    <submittedName>
        <fullName evidence="9">Putative methyl-accepting chemotaxis protein YoaH</fullName>
    </submittedName>
</protein>
<evidence type="ECO:0000259" key="7">
    <source>
        <dbReference type="PROSITE" id="PS50111"/>
    </source>
</evidence>
<evidence type="ECO:0000313" key="10">
    <source>
        <dbReference type="Proteomes" id="UP000191056"/>
    </source>
</evidence>
<dbReference type="SMART" id="SM00283">
    <property type="entry name" value="MA"/>
    <property type="match status" value="1"/>
</dbReference>